<dbReference type="GO" id="GO:0008641">
    <property type="term" value="F:ubiquitin-like modifier activating enzyme activity"/>
    <property type="evidence" value="ECO:0007669"/>
    <property type="project" value="InterPro"/>
</dbReference>
<dbReference type="AlphaFoldDB" id="A0A1S7DSE2"/>
<organism evidence="2 3">
    <name type="scientific">Riemerella anatipestifer</name>
    <name type="common">Moraxella anatipestifer</name>
    <dbReference type="NCBI Taxonomy" id="34085"/>
    <lineage>
        <taxon>Bacteria</taxon>
        <taxon>Pseudomonadati</taxon>
        <taxon>Bacteroidota</taxon>
        <taxon>Flavobacteriia</taxon>
        <taxon>Flavobacteriales</taxon>
        <taxon>Weeksellaceae</taxon>
        <taxon>Riemerella</taxon>
    </lineage>
</organism>
<dbReference type="InterPro" id="IPR035985">
    <property type="entry name" value="Ubiquitin-activating_enz"/>
</dbReference>
<evidence type="ECO:0000259" key="1">
    <source>
        <dbReference type="Pfam" id="PF00899"/>
    </source>
</evidence>
<proteinExistence type="predicted"/>
<dbReference type="CDD" id="cd01483">
    <property type="entry name" value="E1_enzyme_family"/>
    <property type="match status" value="1"/>
</dbReference>
<name>A0A1S7DSE2_RIEAN</name>
<evidence type="ECO:0000313" key="3">
    <source>
        <dbReference type="Proteomes" id="UP000189883"/>
    </source>
</evidence>
<protein>
    <submittedName>
        <fullName evidence="2">tRNA threonylcarbamoyladenosine dehydratase</fullName>
    </submittedName>
</protein>
<dbReference type="InterPro" id="IPR000594">
    <property type="entry name" value="ThiF_NAD_FAD-bd"/>
</dbReference>
<feature type="domain" description="THIF-type NAD/FAD binding fold" evidence="1">
    <location>
        <begin position="4"/>
        <end position="238"/>
    </location>
</feature>
<dbReference type="RefSeq" id="WP_079207284.1">
    <property type="nucleotide sequence ID" value="NZ_CP011859.1"/>
</dbReference>
<dbReference type="GO" id="GO:0061503">
    <property type="term" value="F:tRNA threonylcarbamoyladenosine dehydratase"/>
    <property type="evidence" value="ECO:0007669"/>
    <property type="project" value="TreeGrafter"/>
</dbReference>
<dbReference type="EMBL" id="CP011859">
    <property type="protein sequence ID" value="AQY22029.1"/>
    <property type="molecule type" value="Genomic_DNA"/>
</dbReference>
<dbReference type="Gene3D" id="3.40.50.720">
    <property type="entry name" value="NAD(P)-binding Rossmann-like Domain"/>
    <property type="match status" value="1"/>
</dbReference>
<accession>A0A1S7DSE2</accession>
<dbReference type="Proteomes" id="UP000189883">
    <property type="component" value="Chromosome"/>
</dbReference>
<evidence type="ECO:0000313" key="2">
    <source>
        <dbReference type="EMBL" id="AQY22029.1"/>
    </source>
</evidence>
<dbReference type="PANTHER" id="PTHR43267:SF1">
    <property type="entry name" value="TRNA THREONYLCARBAMOYLADENOSINE DEHYDRATASE"/>
    <property type="match status" value="1"/>
</dbReference>
<dbReference type="InterPro" id="IPR045886">
    <property type="entry name" value="ThiF/MoeB/HesA"/>
</dbReference>
<dbReference type="Pfam" id="PF00899">
    <property type="entry name" value="ThiF"/>
    <property type="match status" value="1"/>
</dbReference>
<sequence length="250" mass="28777">MQRYTRNRIYIAPEEQEKIRLAPILIGGCGLGSNIAECILRLGFENITIVDGDSVELSNLNRQNYINDDIDKLKANQLYERLVNINPKANIKVITEFIKEDNLESILEGHFIAVNALDFTSDIPILFDKKCQEKGIFVIHPYNLGWGGLITVIKPNGLTLDLLTKNKEDFNELEVVEYVATYSRFWNNPKKWLEDIIEKYKNEEETQTPPQLAVASWIVSGMCANVMYDIVTEKPYKVFPEFYFLSTKND</sequence>
<gene>
    <name evidence="2" type="primary">tcdA</name>
    <name evidence="2" type="ORF">AB406_1080</name>
</gene>
<reference evidence="2 3" key="1">
    <citation type="submission" date="2015-06" db="EMBL/GenBank/DDBJ databases">
        <title>R. anatipestifer strain HXb2 is the most virulent strain so far, and the genome sequence would help us uncover the pathogenesis.</title>
        <authorList>
            <person name="Hu Q."/>
            <person name="Qi J."/>
            <person name="Bo H."/>
            <person name="Liu G."/>
            <person name="Tao M."/>
            <person name="Ding Y."/>
            <person name="Xue Y."/>
        </authorList>
    </citation>
    <scope>NUCLEOTIDE SEQUENCE [LARGE SCALE GENOMIC DNA]</scope>
    <source>
        <strain evidence="2 3">HXb2</strain>
    </source>
</reference>
<dbReference type="GO" id="GO:0061504">
    <property type="term" value="P:cyclic threonylcarbamoyladenosine biosynthetic process"/>
    <property type="evidence" value="ECO:0007669"/>
    <property type="project" value="TreeGrafter"/>
</dbReference>
<dbReference type="SUPFAM" id="SSF69572">
    <property type="entry name" value="Activating enzymes of the ubiquitin-like proteins"/>
    <property type="match status" value="1"/>
</dbReference>
<dbReference type="PANTHER" id="PTHR43267">
    <property type="entry name" value="TRNA THREONYLCARBAMOYLADENOSINE DEHYDRATASE"/>
    <property type="match status" value="1"/>
</dbReference>